<evidence type="ECO:0000259" key="4">
    <source>
        <dbReference type="PROSITE" id="PS51460"/>
    </source>
</evidence>
<dbReference type="InterPro" id="IPR036534">
    <property type="entry name" value="GAR_dom_sf"/>
</dbReference>
<reference evidence="5" key="2">
    <citation type="submission" date="2014-03" db="EMBL/GenBank/DDBJ databases">
        <authorList>
            <person name="Genoscope - CEA"/>
        </authorList>
    </citation>
    <scope>NUCLEOTIDE SEQUENCE</scope>
</reference>
<dbReference type="Gene3D" id="3.30.920.20">
    <property type="entry name" value="Gas2-like domain"/>
    <property type="match status" value="1"/>
</dbReference>
<gene>
    <name evidence="5" type="ORF">GSONMT00048419001</name>
</gene>
<accession>A0A060Z2Y5</accession>
<evidence type="ECO:0000313" key="6">
    <source>
        <dbReference type="Proteomes" id="UP000193380"/>
    </source>
</evidence>
<dbReference type="STRING" id="8022.A0A060Z2Y5"/>
<dbReference type="PANTHER" id="PTHR46756:SF9">
    <property type="entry name" value="GROWTH ARREST-SPECIFIC PROTEIN 2"/>
    <property type="match status" value="1"/>
</dbReference>
<dbReference type="GO" id="GO:0008093">
    <property type="term" value="F:cytoskeletal anchor activity"/>
    <property type="evidence" value="ECO:0007669"/>
    <property type="project" value="TreeGrafter"/>
</dbReference>
<dbReference type="InterPro" id="IPR036872">
    <property type="entry name" value="CH_dom_sf"/>
</dbReference>
<evidence type="ECO:0000256" key="3">
    <source>
        <dbReference type="ARBA" id="ARBA00023212"/>
    </source>
</evidence>
<protein>
    <recommendedName>
        <fullName evidence="4">GAR domain-containing protein</fullName>
    </recommendedName>
</protein>
<feature type="domain" description="GAR" evidence="4">
    <location>
        <begin position="76"/>
        <end position="149"/>
    </location>
</feature>
<comment type="subcellular location">
    <subcellularLocation>
        <location evidence="1">Cytoplasm</location>
        <location evidence="1">Cytoskeleton</location>
    </subcellularLocation>
</comment>
<name>A0A060Z2Y5_ONCMY</name>
<dbReference type="PANTHER" id="PTHR46756">
    <property type="entry name" value="TRANSGELIN"/>
    <property type="match status" value="1"/>
</dbReference>
<sequence>MGCKEHSEDHALFSMYFSPLVLHKQPREVCLCLLQLGRIASRYNVEPPGLIKLEKEIEQEEKVSLPSPCLSSSKKSTGKLLDEAVKHIFEEPPCKCPNKFCVERQAQGRYRVGEKMLFIRVCANPPHLFTHFLWHKRHVFFVFFCNMNF</sequence>
<dbReference type="Gene3D" id="1.10.418.10">
    <property type="entry name" value="Calponin-like domain"/>
    <property type="match status" value="1"/>
</dbReference>
<evidence type="ECO:0000313" key="5">
    <source>
        <dbReference type="EMBL" id="CDQ98212.1"/>
    </source>
</evidence>
<dbReference type="EMBL" id="FR935803">
    <property type="protein sequence ID" value="CDQ98212.1"/>
    <property type="molecule type" value="Genomic_DNA"/>
</dbReference>
<dbReference type="Pfam" id="PF02187">
    <property type="entry name" value="GAS2"/>
    <property type="match status" value="1"/>
</dbReference>
<dbReference type="PROSITE" id="PS51460">
    <property type="entry name" value="GAR"/>
    <property type="match status" value="1"/>
</dbReference>
<dbReference type="SMART" id="SM00243">
    <property type="entry name" value="GAS2"/>
    <property type="match status" value="1"/>
</dbReference>
<dbReference type="AlphaFoldDB" id="A0A060Z2Y5"/>
<dbReference type="Proteomes" id="UP000193380">
    <property type="component" value="Unassembled WGS sequence"/>
</dbReference>
<reference evidence="5" key="1">
    <citation type="journal article" date="2014" name="Nat. Commun.">
        <title>The rainbow trout genome provides novel insights into evolution after whole-genome duplication in vertebrates.</title>
        <authorList>
            <person name="Berthelot C."/>
            <person name="Brunet F."/>
            <person name="Chalopin D."/>
            <person name="Juanchich A."/>
            <person name="Bernard M."/>
            <person name="Noel B."/>
            <person name="Bento P."/>
            <person name="Da Silva C."/>
            <person name="Labadie K."/>
            <person name="Alberti A."/>
            <person name="Aury J.M."/>
            <person name="Louis A."/>
            <person name="Dehais P."/>
            <person name="Bardou P."/>
            <person name="Montfort J."/>
            <person name="Klopp C."/>
            <person name="Cabau C."/>
            <person name="Gaspin C."/>
            <person name="Thorgaard G.H."/>
            <person name="Boussaha M."/>
            <person name="Quillet E."/>
            <person name="Guyomard R."/>
            <person name="Galiana D."/>
            <person name="Bobe J."/>
            <person name="Volff J.N."/>
            <person name="Genet C."/>
            <person name="Wincker P."/>
            <person name="Jaillon O."/>
            <person name="Roest Crollius H."/>
            <person name="Guiguen Y."/>
        </authorList>
    </citation>
    <scope>NUCLEOTIDE SEQUENCE [LARGE SCALE GENOMIC DNA]</scope>
</reference>
<dbReference type="GO" id="GO:0051015">
    <property type="term" value="F:actin filament binding"/>
    <property type="evidence" value="ECO:0007669"/>
    <property type="project" value="TreeGrafter"/>
</dbReference>
<dbReference type="GO" id="GO:0008017">
    <property type="term" value="F:microtubule binding"/>
    <property type="evidence" value="ECO:0007669"/>
    <property type="project" value="InterPro"/>
</dbReference>
<organism evidence="5 6">
    <name type="scientific">Oncorhynchus mykiss</name>
    <name type="common">Rainbow trout</name>
    <name type="synonym">Salmo gairdneri</name>
    <dbReference type="NCBI Taxonomy" id="8022"/>
    <lineage>
        <taxon>Eukaryota</taxon>
        <taxon>Metazoa</taxon>
        <taxon>Chordata</taxon>
        <taxon>Craniata</taxon>
        <taxon>Vertebrata</taxon>
        <taxon>Euteleostomi</taxon>
        <taxon>Actinopterygii</taxon>
        <taxon>Neopterygii</taxon>
        <taxon>Teleostei</taxon>
        <taxon>Protacanthopterygii</taxon>
        <taxon>Salmoniformes</taxon>
        <taxon>Salmonidae</taxon>
        <taxon>Salmoninae</taxon>
        <taxon>Oncorhynchus</taxon>
    </lineage>
</organism>
<dbReference type="GO" id="GO:0005884">
    <property type="term" value="C:actin filament"/>
    <property type="evidence" value="ECO:0007669"/>
    <property type="project" value="TreeGrafter"/>
</dbReference>
<dbReference type="GO" id="GO:0051764">
    <property type="term" value="P:actin crosslink formation"/>
    <property type="evidence" value="ECO:0007669"/>
    <property type="project" value="TreeGrafter"/>
</dbReference>
<evidence type="ECO:0000256" key="1">
    <source>
        <dbReference type="ARBA" id="ARBA00004245"/>
    </source>
</evidence>
<dbReference type="SUPFAM" id="SSF143575">
    <property type="entry name" value="GAS2 domain-like"/>
    <property type="match status" value="1"/>
</dbReference>
<proteinExistence type="predicted"/>
<dbReference type="SUPFAM" id="SSF47576">
    <property type="entry name" value="Calponin-homology domain, CH-domain"/>
    <property type="match status" value="1"/>
</dbReference>
<dbReference type="PaxDb" id="8022-A0A060Z2Y5"/>
<keyword evidence="3" id="KW-0206">Cytoskeleton</keyword>
<dbReference type="InterPro" id="IPR003108">
    <property type="entry name" value="GAR_dom"/>
</dbReference>
<keyword evidence="2" id="KW-0963">Cytoplasm</keyword>
<evidence type="ECO:0000256" key="2">
    <source>
        <dbReference type="ARBA" id="ARBA00022490"/>
    </source>
</evidence>